<sequence>MKNNLFSQSYTLLFEDTGDPTLKSSAELRTIQRNCVARNNPNTFYATVDPRPEPKVVWSSNTRAHFGPKEFTYSRFFDAIHPFWLPIYVGMVESTYRLVKPTVNIDGVRELIMTGNFPLRIENGKYFWYNQVSMAGTFDEKGALVEYFNEFHRLSEFDRMVPDKPSLTYQGNTLEAYEVQFKLDVGPVLEQCLKDHFSPASYKILRAYRTLKFEGRGTSREEVADFLGINVQALDKGNGRLLSQARLVFPKAVLTTVCNLASFLNDTFGMPLKSTSRRTL</sequence>
<dbReference type="Proteomes" id="UP000321907">
    <property type="component" value="Unassembled WGS sequence"/>
</dbReference>
<proteinExistence type="predicted"/>
<protein>
    <submittedName>
        <fullName evidence="1">Uncharacterized protein</fullName>
    </submittedName>
</protein>
<comment type="caution">
    <text evidence="1">The sequence shown here is derived from an EMBL/GenBank/DDBJ whole genome shotgun (WGS) entry which is preliminary data.</text>
</comment>
<name>A0A5C7FYW8_9BACT</name>
<dbReference type="OrthoDB" id="1491609at2"/>
<organism evidence="1 2">
    <name type="scientific">Neolewinella aurantiaca</name>
    <dbReference type="NCBI Taxonomy" id="2602767"/>
    <lineage>
        <taxon>Bacteria</taxon>
        <taxon>Pseudomonadati</taxon>
        <taxon>Bacteroidota</taxon>
        <taxon>Saprospiria</taxon>
        <taxon>Saprospirales</taxon>
        <taxon>Lewinellaceae</taxon>
        <taxon>Neolewinella</taxon>
    </lineage>
</organism>
<dbReference type="RefSeq" id="WP_147929873.1">
    <property type="nucleotide sequence ID" value="NZ_VOXD01000007.1"/>
</dbReference>
<gene>
    <name evidence="1" type="ORF">FUA23_06265</name>
</gene>
<reference evidence="1 2" key="1">
    <citation type="submission" date="2019-08" db="EMBL/GenBank/DDBJ databases">
        <title>Lewinella sp. strain SSH13 Genome sequencing and assembly.</title>
        <authorList>
            <person name="Kim I."/>
        </authorList>
    </citation>
    <scope>NUCLEOTIDE SEQUENCE [LARGE SCALE GENOMIC DNA]</scope>
    <source>
        <strain evidence="1 2">SSH13</strain>
    </source>
</reference>
<dbReference type="AlphaFoldDB" id="A0A5C7FYW8"/>
<evidence type="ECO:0000313" key="2">
    <source>
        <dbReference type="Proteomes" id="UP000321907"/>
    </source>
</evidence>
<evidence type="ECO:0000313" key="1">
    <source>
        <dbReference type="EMBL" id="TXF90391.1"/>
    </source>
</evidence>
<keyword evidence="2" id="KW-1185">Reference proteome</keyword>
<accession>A0A5C7FYW8</accession>
<dbReference type="EMBL" id="VOXD01000007">
    <property type="protein sequence ID" value="TXF90391.1"/>
    <property type="molecule type" value="Genomic_DNA"/>
</dbReference>